<accession>A0A0S1X8N3</accession>
<dbReference type="PATRIC" id="fig|55802.8.peg.83"/>
<reference evidence="2 3" key="1">
    <citation type="journal article" date="2016" name="Genome Announc.">
        <title>Complete genome sequence of the hyperthermophilic and piezophilic archaeon Thermococcus barophilus Ch5, capable of growth at the expense of hydrogenogenesis from carbon monoxide and formate.</title>
        <authorList>
            <person name="Oger P."/>
            <person name="Sokolova T.G."/>
            <person name="Kozhevnikova D.A."/>
            <person name="Taranov E.A."/>
            <person name="Vannier P."/>
            <person name="Lee H.S."/>
            <person name="Kwon K.K."/>
            <person name="Kang S.G."/>
            <person name="Lee J.H."/>
            <person name="Bonch-Osmolovskaya E.A."/>
            <person name="Lebedinsky A.V."/>
        </authorList>
    </citation>
    <scope>NUCLEOTIDE SEQUENCE [LARGE SCALE GENOMIC DNA]</scope>
    <source>
        <strain evidence="3">Ch5</strain>
    </source>
</reference>
<dbReference type="Proteomes" id="UP000066042">
    <property type="component" value="Chromosome"/>
</dbReference>
<dbReference type="GO" id="GO:0003677">
    <property type="term" value="F:DNA binding"/>
    <property type="evidence" value="ECO:0007669"/>
    <property type="project" value="InterPro"/>
</dbReference>
<dbReference type="GO" id="GO:0006313">
    <property type="term" value="P:DNA transposition"/>
    <property type="evidence" value="ECO:0007669"/>
    <property type="project" value="InterPro"/>
</dbReference>
<gene>
    <name evidence="2" type="ORF">TBCH5v1_0084</name>
</gene>
<dbReference type="GO" id="GO:0004803">
    <property type="term" value="F:transposase activity"/>
    <property type="evidence" value="ECO:0007669"/>
    <property type="project" value="InterPro"/>
</dbReference>
<dbReference type="EMBL" id="CP013050">
    <property type="protein sequence ID" value="ALM74063.1"/>
    <property type="molecule type" value="Genomic_DNA"/>
</dbReference>
<dbReference type="SMART" id="SM01321">
    <property type="entry name" value="Y1_Tnp"/>
    <property type="match status" value="1"/>
</dbReference>
<dbReference type="PANTHER" id="PTHR33360">
    <property type="entry name" value="TRANSPOSASE FOR INSERTION SEQUENCE ELEMENT IS200"/>
    <property type="match status" value="1"/>
</dbReference>
<evidence type="ECO:0000313" key="3">
    <source>
        <dbReference type="Proteomes" id="UP000066042"/>
    </source>
</evidence>
<dbReference type="Pfam" id="PF01797">
    <property type="entry name" value="Y1_Tnp"/>
    <property type="match status" value="1"/>
</dbReference>
<feature type="domain" description="Transposase IS200-like" evidence="1">
    <location>
        <begin position="15"/>
        <end position="134"/>
    </location>
</feature>
<proteinExistence type="predicted"/>
<protein>
    <submittedName>
        <fullName evidence="2">Transposase</fullName>
    </submittedName>
</protein>
<dbReference type="SUPFAM" id="SSF143422">
    <property type="entry name" value="Transposase IS200-like"/>
    <property type="match status" value="1"/>
</dbReference>
<evidence type="ECO:0000313" key="2">
    <source>
        <dbReference type="EMBL" id="ALM74063.1"/>
    </source>
</evidence>
<dbReference type="AlphaFoldDB" id="A0A0S1X8N3"/>
<organism evidence="2 3">
    <name type="scientific">Thermococcus barophilus</name>
    <dbReference type="NCBI Taxonomy" id="55802"/>
    <lineage>
        <taxon>Archaea</taxon>
        <taxon>Methanobacteriati</taxon>
        <taxon>Methanobacteriota</taxon>
        <taxon>Thermococci</taxon>
        <taxon>Thermococcales</taxon>
        <taxon>Thermococcaceae</taxon>
        <taxon>Thermococcus</taxon>
    </lineage>
</organism>
<dbReference type="Gene3D" id="3.30.70.1290">
    <property type="entry name" value="Transposase IS200-like"/>
    <property type="match status" value="1"/>
</dbReference>
<dbReference type="InterPro" id="IPR036515">
    <property type="entry name" value="Transposase_17_sf"/>
</dbReference>
<dbReference type="RefSeq" id="WP_056933099.1">
    <property type="nucleotide sequence ID" value="NZ_CP013050.1"/>
</dbReference>
<evidence type="ECO:0000259" key="1">
    <source>
        <dbReference type="SMART" id="SM01321"/>
    </source>
</evidence>
<dbReference type="GeneID" id="26135380"/>
<dbReference type="InterPro" id="IPR002686">
    <property type="entry name" value="Transposase_17"/>
</dbReference>
<dbReference type="NCBIfam" id="NF033573">
    <property type="entry name" value="transpos_IS200"/>
    <property type="match status" value="1"/>
</dbReference>
<sequence>MESKIPKFGSTRHAKHFIAYHFVWIPKYRRDVLVGKVAERLKQMLKEFAKELGCEVISLEVMPDHVHVFLRAKPNLSPAQIINHLKGKSARKLLQEFPELRAKTTKGRLWSRSYFVASVGYITDEIVKHYIETQWERELKRKEQ</sequence>
<dbReference type="STRING" id="55802.TBCH5v1_0084"/>
<name>A0A0S1X8N3_THEBA</name>
<dbReference type="PANTHER" id="PTHR33360:SF2">
    <property type="entry name" value="TRANSPOSASE FOR INSERTION SEQUENCE ELEMENT IS200"/>
    <property type="match status" value="1"/>
</dbReference>